<dbReference type="AlphaFoldDB" id="A0A4Y2TKN9"/>
<reference evidence="1 2" key="1">
    <citation type="journal article" date="2019" name="Sci. Rep.">
        <title>Orb-weaving spider Araneus ventricosus genome elucidates the spidroin gene catalogue.</title>
        <authorList>
            <person name="Kono N."/>
            <person name="Nakamura H."/>
            <person name="Ohtoshi R."/>
            <person name="Moran D.A.P."/>
            <person name="Shinohara A."/>
            <person name="Yoshida Y."/>
            <person name="Fujiwara M."/>
            <person name="Mori M."/>
            <person name="Tomita M."/>
            <person name="Arakawa K."/>
        </authorList>
    </citation>
    <scope>NUCLEOTIDE SEQUENCE [LARGE SCALE GENOMIC DNA]</scope>
</reference>
<evidence type="ECO:0000313" key="2">
    <source>
        <dbReference type="Proteomes" id="UP000499080"/>
    </source>
</evidence>
<keyword evidence="2" id="KW-1185">Reference proteome</keyword>
<organism evidence="1 2">
    <name type="scientific">Araneus ventricosus</name>
    <name type="common">Orbweaver spider</name>
    <name type="synonym">Epeira ventricosa</name>
    <dbReference type="NCBI Taxonomy" id="182803"/>
    <lineage>
        <taxon>Eukaryota</taxon>
        <taxon>Metazoa</taxon>
        <taxon>Ecdysozoa</taxon>
        <taxon>Arthropoda</taxon>
        <taxon>Chelicerata</taxon>
        <taxon>Arachnida</taxon>
        <taxon>Araneae</taxon>
        <taxon>Araneomorphae</taxon>
        <taxon>Entelegynae</taxon>
        <taxon>Araneoidea</taxon>
        <taxon>Araneidae</taxon>
        <taxon>Araneus</taxon>
    </lineage>
</organism>
<dbReference type="EMBL" id="BGPR01029432">
    <property type="protein sequence ID" value="GBO01203.1"/>
    <property type="molecule type" value="Genomic_DNA"/>
</dbReference>
<evidence type="ECO:0000313" key="1">
    <source>
        <dbReference type="EMBL" id="GBO01203.1"/>
    </source>
</evidence>
<dbReference type="Proteomes" id="UP000499080">
    <property type="component" value="Unassembled WGS sequence"/>
</dbReference>
<sequence>MREEKLNIPVPGLNGTNIALKRKMEVEISNLESDFARCVLFYVVSCITNLTPSTRLNVDLSKLPQDINLADPNFCKPNNIDAFIGADLFFEMLKPNKFHLMNSSIILQETVFGSILGGKYEISNSNEQFCGLLLDS</sequence>
<proteinExistence type="predicted"/>
<accession>A0A4Y2TKN9</accession>
<dbReference type="OrthoDB" id="8065733at2759"/>
<protein>
    <submittedName>
        <fullName evidence="1">Uncharacterized protein</fullName>
    </submittedName>
</protein>
<gene>
    <name evidence="1" type="ORF">AVEN_1435_1</name>
</gene>
<name>A0A4Y2TKN9_ARAVE</name>
<comment type="caution">
    <text evidence="1">The sequence shown here is derived from an EMBL/GenBank/DDBJ whole genome shotgun (WGS) entry which is preliminary data.</text>
</comment>